<dbReference type="CDD" id="cd06261">
    <property type="entry name" value="TM_PBP2"/>
    <property type="match status" value="1"/>
</dbReference>
<reference evidence="8" key="1">
    <citation type="submission" date="2010-02" db="EMBL/GenBank/DDBJ databases">
        <title>Complete sequence of Desulfurivibrio alkaliphilus AHT2.</title>
        <authorList>
            <consortium name="US DOE Joint Genome Institute"/>
            <person name="Pitluck S."/>
            <person name="Chertkov O."/>
            <person name="Detter J.C."/>
            <person name="Han C."/>
            <person name="Tapia R."/>
            <person name="Larimer F."/>
            <person name="Land M."/>
            <person name="Hauser L."/>
            <person name="Kyrpides N."/>
            <person name="Mikhailova N."/>
            <person name="Sorokin D.Y."/>
            <person name="Muyzer G."/>
            <person name="Woyke T."/>
        </authorList>
    </citation>
    <scope>NUCLEOTIDE SEQUENCE [LARGE SCALE GENOMIC DNA]</scope>
    <source>
        <strain evidence="8">DSM 19089 / UNIQEM U267 / AHT2</strain>
    </source>
</reference>
<evidence type="ECO:0000313" key="8">
    <source>
        <dbReference type="Proteomes" id="UP000001508"/>
    </source>
</evidence>
<feature type="domain" description="ABC transmembrane type-1" evidence="6">
    <location>
        <begin position="65"/>
        <end position="272"/>
    </location>
</feature>
<feature type="transmembrane region" description="Helical" evidence="5">
    <location>
        <begin position="193"/>
        <end position="218"/>
    </location>
</feature>
<dbReference type="PROSITE" id="PS50928">
    <property type="entry name" value="ABC_TM1"/>
    <property type="match status" value="1"/>
</dbReference>
<dbReference type="Proteomes" id="UP000001508">
    <property type="component" value="Chromosome"/>
</dbReference>
<dbReference type="STRING" id="589865.DaAHT2_2653"/>
<dbReference type="GO" id="GO:0005886">
    <property type="term" value="C:plasma membrane"/>
    <property type="evidence" value="ECO:0007669"/>
    <property type="project" value="UniProtKB-SubCell"/>
</dbReference>
<accession>D6Z1H9</accession>
<dbReference type="EMBL" id="CP001940">
    <property type="protein sequence ID" value="ADH87313.1"/>
    <property type="molecule type" value="Genomic_DNA"/>
</dbReference>
<dbReference type="InterPro" id="IPR000515">
    <property type="entry name" value="MetI-like"/>
</dbReference>
<dbReference type="KEGG" id="dak:DaAHT2_2653"/>
<comment type="similarity">
    <text evidence="5">Belongs to the binding-protein-dependent transport system permease family.</text>
</comment>
<dbReference type="RefSeq" id="WP_013164818.1">
    <property type="nucleotide sequence ID" value="NC_014216.1"/>
</dbReference>
<evidence type="ECO:0000256" key="1">
    <source>
        <dbReference type="ARBA" id="ARBA00004651"/>
    </source>
</evidence>
<evidence type="ECO:0000256" key="2">
    <source>
        <dbReference type="ARBA" id="ARBA00022692"/>
    </source>
</evidence>
<dbReference type="AlphaFoldDB" id="D6Z1H9"/>
<organism evidence="7 8">
    <name type="scientific">Desulfurivibrio alkaliphilus (strain DSM 19089 / UNIQEM U267 / AHT2)</name>
    <dbReference type="NCBI Taxonomy" id="589865"/>
    <lineage>
        <taxon>Bacteria</taxon>
        <taxon>Pseudomonadati</taxon>
        <taxon>Thermodesulfobacteriota</taxon>
        <taxon>Desulfobulbia</taxon>
        <taxon>Desulfobulbales</taxon>
        <taxon>Desulfobulbaceae</taxon>
        <taxon>Desulfurivibrio</taxon>
    </lineage>
</organism>
<name>D6Z1H9_DESAT</name>
<keyword evidence="5" id="KW-0813">Transport</keyword>
<feature type="transmembrane region" description="Helical" evidence="5">
    <location>
        <begin position="61"/>
        <end position="90"/>
    </location>
</feature>
<dbReference type="GO" id="GO:0055085">
    <property type="term" value="P:transmembrane transport"/>
    <property type="evidence" value="ECO:0007669"/>
    <property type="project" value="InterPro"/>
</dbReference>
<dbReference type="HOGENOM" id="CLU_033621_2_2_7"/>
<feature type="transmembrane region" description="Helical" evidence="5">
    <location>
        <begin position="12"/>
        <end position="41"/>
    </location>
</feature>
<keyword evidence="3 5" id="KW-1133">Transmembrane helix</keyword>
<dbReference type="PANTHER" id="PTHR43470:SF3">
    <property type="entry name" value="PHOSPHATE TRANSPORT SYSTEM PERMEASE PROTEIN PSTA-RELATED"/>
    <property type="match status" value="1"/>
</dbReference>
<keyword evidence="4 5" id="KW-0472">Membrane</keyword>
<gene>
    <name evidence="7" type="ordered locus">DaAHT2_2653</name>
</gene>
<dbReference type="InterPro" id="IPR035906">
    <property type="entry name" value="MetI-like_sf"/>
</dbReference>
<evidence type="ECO:0000259" key="6">
    <source>
        <dbReference type="PROSITE" id="PS50928"/>
    </source>
</evidence>
<evidence type="ECO:0000256" key="5">
    <source>
        <dbReference type="RuleBase" id="RU363032"/>
    </source>
</evidence>
<keyword evidence="2 5" id="KW-0812">Transmembrane</keyword>
<dbReference type="Pfam" id="PF00528">
    <property type="entry name" value="BPD_transp_1"/>
    <property type="match status" value="1"/>
</dbReference>
<dbReference type="eggNOG" id="COG0581">
    <property type="taxonomic scope" value="Bacteria"/>
</dbReference>
<dbReference type="SUPFAM" id="SSF161098">
    <property type="entry name" value="MetI-like"/>
    <property type="match status" value="1"/>
</dbReference>
<feature type="transmembrane region" description="Helical" evidence="5">
    <location>
        <begin position="102"/>
        <end position="126"/>
    </location>
</feature>
<proteinExistence type="inferred from homology"/>
<evidence type="ECO:0000256" key="4">
    <source>
        <dbReference type="ARBA" id="ARBA00023136"/>
    </source>
</evidence>
<feature type="transmembrane region" description="Helical" evidence="5">
    <location>
        <begin position="132"/>
        <end position="155"/>
    </location>
</feature>
<sequence>MNRRGIIDWLVNLWLWGSIATVAAIFLLLVGHIVLQGWRAISLEFLFGAPRGMPLGAEGGIFPAIMGSLALAGISLAVASLLGLATALYLQLYCRNPRIVGLIRVVVQCIAGIPSIVLGLFGYALFVVAMGMGYSLLAGGLTLAIMIFPVVAISAEKAIADVRRELIVASHALGVSRSYTFWHIIWPAAKNDIISGILLGTVWALGATPPIMLTAAVLSAPSPTSLLQPVMALPYHLYILTTEQVSVEKAYGTALVLMVLLLLGYALAFLLFGRQRKER</sequence>
<comment type="subcellular location">
    <subcellularLocation>
        <location evidence="1 5">Cell membrane</location>
        <topology evidence="1 5">Multi-pass membrane protein</topology>
    </subcellularLocation>
</comment>
<evidence type="ECO:0000256" key="3">
    <source>
        <dbReference type="ARBA" id="ARBA00022989"/>
    </source>
</evidence>
<dbReference type="Gene3D" id="1.10.3720.10">
    <property type="entry name" value="MetI-like"/>
    <property type="match status" value="1"/>
</dbReference>
<dbReference type="OrthoDB" id="9807065at2"/>
<dbReference type="InParanoid" id="D6Z1H9"/>
<dbReference type="PANTHER" id="PTHR43470">
    <property type="entry name" value="PHOSPHATE TRANSPORT SYSTEM PERMEASE PROTEIN PSTA-RELATED"/>
    <property type="match status" value="1"/>
</dbReference>
<keyword evidence="8" id="KW-1185">Reference proteome</keyword>
<protein>
    <submittedName>
        <fullName evidence="7">Binding-protein-dependent transport systems inner membrane component</fullName>
    </submittedName>
</protein>
<feature type="transmembrane region" description="Helical" evidence="5">
    <location>
        <begin position="250"/>
        <end position="272"/>
    </location>
</feature>
<evidence type="ECO:0000313" key="7">
    <source>
        <dbReference type="EMBL" id="ADH87313.1"/>
    </source>
</evidence>